<keyword evidence="2" id="KW-1185">Reference proteome</keyword>
<dbReference type="AlphaFoldDB" id="A0A7X9S2A0"/>
<dbReference type="InterPro" id="IPR002514">
    <property type="entry name" value="Transposase_8"/>
</dbReference>
<dbReference type="RefSeq" id="WP_169661150.1">
    <property type="nucleotide sequence ID" value="NZ_JABANE010000286.1"/>
</dbReference>
<gene>
    <name evidence="1" type="ORF">HHU12_33900</name>
</gene>
<dbReference type="InterPro" id="IPR036388">
    <property type="entry name" value="WH-like_DNA-bd_sf"/>
</dbReference>
<organism evidence="1 2">
    <name type="scientific">Flammeovirga aprica JL-4</name>
    <dbReference type="NCBI Taxonomy" id="694437"/>
    <lineage>
        <taxon>Bacteria</taxon>
        <taxon>Pseudomonadati</taxon>
        <taxon>Bacteroidota</taxon>
        <taxon>Cytophagia</taxon>
        <taxon>Cytophagales</taxon>
        <taxon>Flammeovirgaceae</taxon>
        <taxon>Flammeovirga</taxon>
    </lineage>
</organism>
<evidence type="ECO:0000313" key="1">
    <source>
        <dbReference type="EMBL" id="NME72999.1"/>
    </source>
</evidence>
<evidence type="ECO:0000313" key="2">
    <source>
        <dbReference type="Proteomes" id="UP000576082"/>
    </source>
</evidence>
<name>A0A7X9S2A0_9BACT</name>
<proteinExistence type="predicted"/>
<dbReference type="Pfam" id="PF01527">
    <property type="entry name" value="HTH_Tnp_1"/>
    <property type="match status" value="1"/>
</dbReference>
<dbReference type="EMBL" id="JABANE010000286">
    <property type="protein sequence ID" value="NME72999.1"/>
    <property type="molecule type" value="Genomic_DNA"/>
</dbReference>
<dbReference type="SUPFAM" id="SSF46689">
    <property type="entry name" value="Homeodomain-like"/>
    <property type="match status" value="1"/>
</dbReference>
<dbReference type="GO" id="GO:0004803">
    <property type="term" value="F:transposase activity"/>
    <property type="evidence" value="ECO:0007669"/>
    <property type="project" value="InterPro"/>
</dbReference>
<dbReference type="Gene3D" id="1.10.10.10">
    <property type="entry name" value="Winged helix-like DNA-binding domain superfamily/Winged helix DNA-binding domain"/>
    <property type="match status" value="1"/>
</dbReference>
<sequence>MLKTGKVLRSQRKFSEEFKRKIVHEYEFGQLSIKSISEQYSISLQTVYRWIHQYSNYNNLGVQVVEMKNSQEHKLKVQQKKIEELERVLGQKQLYLEYLEKVIELADEEYNIDIKKNSETLQSGGSKITKTR</sequence>
<reference evidence="1 2" key="1">
    <citation type="submission" date="2020-04" db="EMBL/GenBank/DDBJ databases">
        <title>Flammeovirga sp. SR4, a novel species isolated from seawater.</title>
        <authorList>
            <person name="Wang X."/>
        </authorList>
    </citation>
    <scope>NUCLEOTIDE SEQUENCE [LARGE SCALE GENOMIC DNA]</scope>
    <source>
        <strain evidence="1 2">ATCC 23126</strain>
    </source>
</reference>
<accession>A0A7X9S2A0</accession>
<comment type="caution">
    <text evidence="1">The sequence shown here is derived from an EMBL/GenBank/DDBJ whole genome shotgun (WGS) entry which is preliminary data.</text>
</comment>
<dbReference type="Proteomes" id="UP000576082">
    <property type="component" value="Unassembled WGS sequence"/>
</dbReference>
<dbReference type="GO" id="GO:0006313">
    <property type="term" value="P:DNA transposition"/>
    <property type="evidence" value="ECO:0007669"/>
    <property type="project" value="InterPro"/>
</dbReference>
<protein>
    <submittedName>
        <fullName evidence="1">Transposase</fullName>
    </submittedName>
</protein>
<dbReference type="InterPro" id="IPR009057">
    <property type="entry name" value="Homeodomain-like_sf"/>
</dbReference>
<dbReference type="GO" id="GO:0003677">
    <property type="term" value="F:DNA binding"/>
    <property type="evidence" value="ECO:0007669"/>
    <property type="project" value="InterPro"/>
</dbReference>